<dbReference type="FunFam" id="2.30.39.10:FF:000035">
    <property type="entry name" value="Serine protease inhibitor (serpin) 16"/>
    <property type="match status" value="1"/>
</dbReference>
<evidence type="ECO:0000313" key="7">
    <source>
        <dbReference type="Proteomes" id="UP001516400"/>
    </source>
</evidence>
<evidence type="ECO:0000313" key="6">
    <source>
        <dbReference type="EMBL" id="KAL3267200.1"/>
    </source>
</evidence>
<keyword evidence="1" id="KW-0646">Protease inhibitor</keyword>
<evidence type="ECO:0000256" key="4">
    <source>
        <dbReference type="SAM" id="SignalP"/>
    </source>
</evidence>
<dbReference type="EMBL" id="JABFTP020000001">
    <property type="protein sequence ID" value="KAL3267200.1"/>
    <property type="molecule type" value="Genomic_DNA"/>
</dbReference>
<gene>
    <name evidence="6" type="ORF">HHI36_011336</name>
</gene>
<dbReference type="GO" id="GO:0004867">
    <property type="term" value="F:serine-type endopeptidase inhibitor activity"/>
    <property type="evidence" value="ECO:0007669"/>
    <property type="project" value="UniProtKB-KW"/>
</dbReference>
<accession>A0ABD2MLI6</accession>
<evidence type="ECO:0000256" key="2">
    <source>
        <dbReference type="ARBA" id="ARBA00022900"/>
    </source>
</evidence>
<dbReference type="InterPro" id="IPR000215">
    <property type="entry name" value="Serpin_fam"/>
</dbReference>
<dbReference type="AlphaFoldDB" id="A0ABD2MLI6"/>
<comment type="similarity">
    <text evidence="3">Belongs to the serpin family.</text>
</comment>
<feature type="chain" id="PRO_5044870481" description="Serpin domain-containing protein" evidence="4">
    <location>
        <begin position="18"/>
        <end position="580"/>
    </location>
</feature>
<comment type="caution">
    <text evidence="6">The sequence shown here is derived from an EMBL/GenBank/DDBJ whole genome shotgun (WGS) entry which is preliminary data.</text>
</comment>
<dbReference type="GO" id="GO:0005576">
    <property type="term" value="C:extracellular region"/>
    <property type="evidence" value="ECO:0007669"/>
    <property type="project" value="UniProtKB-ARBA"/>
</dbReference>
<dbReference type="InterPro" id="IPR023796">
    <property type="entry name" value="Serpin_dom"/>
</dbReference>
<organism evidence="6 7">
    <name type="scientific">Cryptolaemus montrouzieri</name>
    <dbReference type="NCBI Taxonomy" id="559131"/>
    <lineage>
        <taxon>Eukaryota</taxon>
        <taxon>Metazoa</taxon>
        <taxon>Ecdysozoa</taxon>
        <taxon>Arthropoda</taxon>
        <taxon>Hexapoda</taxon>
        <taxon>Insecta</taxon>
        <taxon>Pterygota</taxon>
        <taxon>Neoptera</taxon>
        <taxon>Endopterygota</taxon>
        <taxon>Coleoptera</taxon>
        <taxon>Polyphaga</taxon>
        <taxon>Cucujiformia</taxon>
        <taxon>Coccinelloidea</taxon>
        <taxon>Coccinellidae</taxon>
        <taxon>Scymninae</taxon>
        <taxon>Scymnini</taxon>
        <taxon>Cryptolaemus</taxon>
    </lineage>
</organism>
<evidence type="ECO:0000256" key="1">
    <source>
        <dbReference type="ARBA" id="ARBA00022690"/>
    </source>
</evidence>
<feature type="domain" description="Serpin" evidence="5">
    <location>
        <begin position="93"/>
        <end position="571"/>
    </location>
</feature>
<evidence type="ECO:0000259" key="5">
    <source>
        <dbReference type="SMART" id="SM00093"/>
    </source>
</evidence>
<dbReference type="Gene3D" id="2.30.39.10">
    <property type="entry name" value="Alpha-1-antitrypsin, domain 1"/>
    <property type="match status" value="2"/>
</dbReference>
<proteinExistence type="inferred from homology"/>
<keyword evidence="4" id="KW-0732">Signal</keyword>
<name>A0ABD2MLI6_9CUCU</name>
<dbReference type="Gene3D" id="3.30.497.10">
    <property type="entry name" value="Antithrombin, subunit I, domain 2"/>
    <property type="match status" value="1"/>
</dbReference>
<feature type="signal peptide" evidence="4">
    <location>
        <begin position="1"/>
        <end position="17"/>
    </location>
</feature>
<dbReference type="SMART" id="SM00093">
    <property type="entry name" value="SERPIN"/>
    <property type="match status" value="1"/>
</dbReference>
<keyword evidence="2" id="KW-0722">Serine protease inhibitor</keyword>
<dbReference type="InterPro" id="IPR042185">
    <property type="entry name" value="Serpin_sf_2"/>
</dbReference>
<dbReference type="InterPro" id="IPR036186">
    <property type="entry name" value="Serpin_sf"/>
</dbReference>
<dbReference type="Pfam" id="PF00079">
    <property type="entry name" value="Serpin"/>
    <property type="match status" value="2"/>
</dbReference>
<reference evidence="6 7" key="1">
    <citation type="journal article" date="2021" name="BMC Biol.">
        <title>Horizontally acquired antibacterial genes associated with adaptive radiation of ladybird beetles.</title>
        <authorList>
            <person name="Li H.S."/>
            <person name="Tang X.F."/>
            <person name="Huang Y.H."/>
            <person name="Xu Z.Y."/>
            <person name="Chen M.L."/>
            <person name="Du X.Y."/>
            <person name="Qiu B.Y."/>
            <person name="Chen P.T."/>
            <person name="Zhang W."/>
            <person name="Slipinski A."/>
            <person name="Escalona H.E."/>
            <person name="Waterhouse R.M."/>
            <person name="Zwick A."/>
            <person name="Pang H."/>
        </authorList>
    </citation>
    <scope>NUCLEOTIDE SEQUENCE [LARGE SCALE GENOMIC DNA]</scope>
    <source>
        <strain evidence="6">SYSU2018</strain>
    </source>
</reference>
<dbReference type="GO" id="GO:0045861">
    <property type="term" value="P:negative regulation of proteolysis"/>
    <property type="evidence" value="ECO:0007669"/>
    <property type="project" value="UniProtKB-ARBA"/>
</dbReference>
<protein>
    <recommendedName>
        <fullName evidence="5">Serpin domain-containing protein</fullName>
    </recommendedName>
</protein>
<keyword evidence="7" id="KW-1185">Reference proteome</keyword>
<sequence>MNILFSILLVTFAQLSAQKVYYQNENGEVVDSENHAYNFKSVPAQSSPVELPINGVDDKYSDSVNTLIPKRGTQAYEKFVNHAISSGLMTFTLAVKKVITNQSRKQYDNIVFAPVSMAGSLALVLLGANGKTYQEISSLLGFATGVPDLDKKSQIVHEQFGRMILKLETTSGFVIGSQVNFASAIFIQDNYPIRKLYQETAEKIYQSEVLNLDFEKNPVHAQRSINAWVSDRTNGKIPEVLSDLPSANTKVIIASAMYFNAEWEHPFFDGATKRRPFYTNGVNNPSDVWVDMMSNGGNFPYYKDKVLDCEILGFPYKGNQTTMYVVKPINSSRDKLRSLENTLREEDLRRLVANVRETSVALLFPKMLIDSTVDLKSSLQYLGVSSLFNPAEANLALISPGPIDNIRDKVKIPSPSLPTNPYEDDDVLIFNRFGDSMNCTELFNMTKNATTCEQVITNTTHKVIYKKIDDKIGRRIVRQAMPTENLDNLRESINKQPNPQSYENPGLYANKVVHKVYMHITESGTEAAASTLFGLSKSGTRVVFRAEVPFFFFIMHEETKVISFWGSVNRPTPFYTSNTT</sequence>
<evidence type="ECO:0000256" key="3">
    <source>
        <dbReference type="RuleBase" id="RU000411"/>
    </source>
</evidence>
<dbReference type="PANTHER" id="PTHR11461">
    <property type="entry name" value="SERINE PROTEASE INHIBITOR, SERPIN"/>
    <property type="match status" value="1"/>
</dbReference>
<dbReference type="SUPFAM" id="SSF56574">
    <property type="entry name" value="Serpins"/>
    <property type="match status" value="1"/>
</dbReference>
<dbReference type="InterPro" id="IPR042178">
    <property type="entry name" value="Serpin_sf_1"/>
</dbReference>
<dbReference type="PANTHER" id="PTHR11461:SF342">
    <property type="entry name" value="SERINE PROTEASE INHIBITOR 28DC"/>
    <property type="match status" value="1"/>
</dbReference>
<dbReference type="Proteomes" id="UP001516400">
    <property type="component" value="Unassembled WGS sequence"/>
</dbReference>